<evidence type="ECO:0000259" key="5">
    <source>
        <dbReference type="Pfam" id="PF00149"/>
    </source>
</evidence>
<dbReference type="SUPFAM" id="SSF56300">
    <property type="entry name" value="Metallo-dependent phosphatases"/>
    <property type="match status" value="1"/>
</dbReference>
<sequence>MRIAHLSDLHLLSLEGAIPFRLLNKRLTGYINIRFRRRAIHKPHAVHAAAREIRRLGVDHVVITGDVSNLALEREFVLVRDFLQRDLGLPPDRVSLVPGNHDAYTKGAHRSQRFSQYFAPYLRSDLPLDPPAPGKRDGGGAARDGGGSVFPFVHLRGPVAFIGLSTAWPRPPLVASGRLGAVQLRALERVLAHPEVRRRTPIVLQHHPFHNPTSRAKTLLEGLGDAAAEGRLLRQVSRGLLLHGHLHRRIHRKLHTERGHIDAVGAASASLLHESDERMAGFNVYEVDDAGAIKGISSHRFVPGHEAFREVPVPQR</sequence>
<evidence type="ECO:0000256" key="4">
    <source>
        <dbReference type="ARBA" id="ARBA00025742"/>
    </source>
</evidence>
<dbReference type="GO" id="GO:0046872">
    <property type="term" value="F:metal ion binding"/>
    <property type="evidence" value="ECO:0007669"/>
    <property type="project" value="UniProtKB-KW"/>
</dbReference>
<comment type="similarity">
    <text evidence="4">Belongs to the cyclic nucleotide phosphodiesterase class-III family.</text>
</comment>
<keyword evidence="3" id="KW-0408">Iron</keyword>
<feature type="domain" description="Calcineurin-like phosphoesterase" evidence="5">
    <location>
        <begin position="1"/>
        <end position="248"/>
    </location>
</feature>
<reference evidence="6 7" key="1">
    <citation type="submission" date="2014-02" db="EMBL/GenBank/DDBJ databases">
        <title>The small core and large imbalanced accessory genome model reveals a collaborative survival strategy of Sorangium cellulosum strains in nature.</title>
        <authorList>
            <person name="Han K."/>
            <person name="Peng R."/>
            <person name="Blom J."/>
            <person name="Li Y.-Z."/>
        </authorList>
    </citation>
    <scope>NUCLEOTIDE SEQUENCE [LARGE SCALE GENOMIC DNA]</scope>
    <source>
        <strain evidence="6 7">So0157-25</strain>
    </source>
</reference>
<dbReference type="PANTHER" id="PTHR42988">
    <property type="entry name" value="PHOSPHOHYDROLASE"/>
    <property type="match status" value="1"/>
</dbReference>
<evidence type="ECO:0000256" key="1">
    <source>
        <dbReference type="ARBA" id="ARBA00022723"/>
    </source>
</evidence>
<organism evidence="6 7">
    <name type="scientific">Sorangium cellulosum</name>
    <name type="common">Polyangium cellulosum</name>
    <dbReference type="NCBI Taxonomy" id="56"/>
    <lineage>
        <taxon>Bacteria</taxon>
        <taxon>Pseudomonadati</taxon>
        <taxon>Myxococcota</taxon>
        <taxon>Polyangia</taxon>
        <taxon>Polyangiales</taxon>
        <taxon>Polyangiaceae</taxon>
        <taxon>Sorangium</taxon>
    </lineage>
</organism>
<gene>
    <name evidence="6" type="ORF">BE08_32370</name>
</gene>
<evidence type="ECO:0000256" key="3">
    <source>
        <dbReference type="ARBA" id="ARBA00023004"/>
    </source>
</evidence>
<dbReference type="InterPro" id="IPR004843">
    <property type="entry name" value="Calcineurin-like_PHP"/>
</dbReference>
<evidence type="ECO:0000313" key="6">
    <source>
        <dbReference type="EMBL" id="KYF55312.1"/>
    </source>
</evidence>
<dbReference type="Pfam" id="PF00149">
    <property type="entry name" value="Metallophos"/>
    <property type="match status" value="1"/>
</dbReference>
<dbReference type="EMBL" id="JELY01001574">
    <property type="protein sequence ID" value="KYF55312.1"/>
    <property type="molecule type" value="Genomic_DNA"/>
</dbReference>
<keyword evidence="2" id="KW-0378">Hydrolase</keyword>
<dbReference type="AlphaFoldDB" id="A0A150PI31"/>
<accession>A0A150PI31</accession>
<name>A0A150PI31_SORCE</name>
<evidence type="ECO:0000313" key="7">
    <source>
        <dbReference type="Proteomes" id="UP000075420"/>
    </source>
</evidence>
<dbReference type="GO" id="GO:0016787">
    <property type="term" value="F:hydrolase activity"/>
    <property type="evidence" value="ECO:0007669"/>
    <property type="project" value="UniProtKB-KW"/>
</dbReference>
<protein>
    <submittedName>
        <fullName evidence="6">Metallo-phosphoesterase</fullName>
    </submittedName>
</protein>
<dbReference type="Proteomes" id="UP000075420">
    <property type="component" value="Unassembled WGS sequence"/>
</dbReference>
<evidence type="ECO:0000256" key="2">
    <source>
        <dbReference type="ARBA" id="ARBA00022801"/>
    </source>
</evidence>
<keyword evidence="1" id="KW-0479">Metal-binding</keyword>
<dbReference type="PANTHER" id="PTHR42988:SF2">
    <property type="entry name" value="CYCLIC NUCLEOTIDE PHOSPHODIESTERASE CBUA0032-RELATED"/>
    <property type="match status" value="1"/>
</dbReference>
<proteinExistence type="inferred from homology"/>
<dbReference type="InterPro" id="IPR029052">
    <property type="entry name" value="Metallo-depent_PP-like"/>
</dbReference>
<dbReference type="Gene3D" id="3.60.21.10">
    <property type="match status" value="1"/>
</dbReference>
<dbReference type="InterPro" id="IPR050884">
    <property type="entry name" value="CNP_phosphodiesterase-III"/>
</dbReference>
<comment type="caution">
    <text evidence="6">The sequence shown here is derived from an EMBL/GenBank/DDBJ whole genome shotgun (WGS) entry which is preliminary data.</text>
</comment>